<dbReference type="OrthoDB" id="74240at2759"/>
<sequence>MPESWRLAKEADLDKEKLTDALNQSEGIGDEIFKVITALKSELKAVLVELEEARTKVVANNTKFLAQLNKLPQNDERKTIRDWAKAD</sequence>
<evidence type="ECO:0000313" key="2">
    <source>
        <dbReference type="Proteomes" id="UP000319160"/>
    </source>
</evidence>
<keyword evidence="2" id="KW-1185">Reference proteome</keyword>
<comment type="caution">
    <text evidence="1">The sequence shown here is derived from an EMBL/GenBank/DDBJ whole genome shotgun (WGS) entry which is preliminary data.</text>
</comment>
<name>A0A553HK86_9PEZI</name>
<evidence type="ECO:0000313" key="1">
    <source>
        <dbReference type="EMBL" id="TRX88353.1"/>
    </source>
</evidence>
<reference evidence="2" key="1">
    <citation type="submission" date="2019-06" db="EMBL/GenBank/DDBJ databases">
        <title>Draft genome sequence of the griseofulvin-producing fungus Xylaria cubensis strain G536.</title>
        <authorList>
            <person name="Mead M.E."/>
            <person name="Raja H.A."/>
            <person name="Steenwyk J.L."/>
            <person name="Knowles S.L."/>
            <person name="Oberlies N.H."/>
            <person name="Rokas A."/>
        </authorList>
    </citation>
    <scope>NUCLEOTIDE SEQUENCE [LARGE SCALE GENOMIC DNA]</scope>
    <source>
        <strain evidence="2">G536</strain>
    </source>
</reference>
<proteinExistence type="predicted"/>
<dbReference type="AlphaFoldDB" id="A0A553HK86"/>
<accession>A0A553HK86</accession>
<gene>
    <name evidence="1" type="ORF">FHL15_010729</name>
</gene>
<organism evidence="1 2">
    <name type="scientific">Xylaria flabelliformis</name>
    <dbReference type="NCBI Taxonomy" id="2512241"/>
    <lineage>
        <taxon>Eukaryota</taxon>
        <taxon>Fungi</taxon>
        <taxon>Dikarya</taxon>
        <taxon>Ascomycota</taxon>
        <taxon>Pezizomycotina</taxon>
        <taxon>Sordariomycetes</taxon>
        <taxon>Xylariomycetidae</taxon>
        <taxon>Xylariales</taxon>
        <taxon>Xylariaceae</taxon>
        <taxon>Xylaria</taxon>
    </lineage>
</organism>
<dbReference type="Proteomes" id="UP000319160">
    <property type="component" value="Unassembled WGS sequence"/>
</dbReference>
<protein>
    <submittedName>
        <fullName evidence="1">Uncharacterized protein</fullName>
    </submittedName>
</protein>
<dbReference type="EMBL" id="VFLP01000090">
    <property type="protein sequence ID" value="TRX88353.1"/>
    <property type="molecule type" value="Genomic_DNA"/>
</dbReference>